<dbReference type="InterPro" id="IPR025288">
    <property type="entry name" value="DUF4080"/>
</dbReference>
<evidence type="ECO:0000259" key="7">
    <source>
        <dbReference type="PROSITE" id="PS51918"/>
    </source>
</evidence>
<reference evidence="8" key="2">
    <citation type="submission" date="2020-10" db="EMBL/GenBank/DDBJ databases">
        <title>Comparative genomics of the Acetobacterium genus.</title>
        <authorList>
            <person name="Marshall C."/>
            <person name="May H."/>
            <person name="Norman S."/>
        </authorList>
    </citation>
    <scope>NUCLEOTIDE SEQUENCE</scope>
    <source>
        <strain evidence="8">DER-2019</strain>
    </source>
</reference>
<keyword evidence="4" id="KW-0408">Iron</keyword>
<comment type="caution">
    <text evidence="8">The sequence shown here is derived from an EMBL/GenBank/DDBJ whole genome shotgun (WGS) entry which is preliminary data.</text>
</comment>
<dbReference type="GO" id="GO:0003824">
    <property type="term" value="F:catalytic activity"/>
    <property type="evidence" value="ECO:0007669"/>
    <property type="project" value="InterPro"/>
</dbReference>
<evidence type="ECO:0000259" key="6">
    <source>
        <dbReference type="PROSITE" id="PS51332"/>
    </source>
</evidence>
<dbReference type="AlphaFoldDB" id="A0A923HXY0"/>
<name>A0A923HXY0_9FIRM</name>
<gene>
    <name evidence="8" type="ORF">GH810_15185</name>
</gene>
<dbReference type="InterPro" id="IPR007197">
    <property type="entry name" value="rSAM"/>
</dbReference>
<dbReference type="PROSITE" id="PS51918">
    <property type="entry name" value="RADICAL_SAM"/>
    <property type="match status" value="1"/>
</dbReference>
<evidence type="ECO:0000256" key="5">
    <source>
        <dbReference type="ARBA" id="ARBA00023014"/>
    </source>
</evidence>
<dbReference type="PANTHER" id="PTHR43409:SF16">
    <property type="entry name" value="SLR0320 PROTEIN"/>
    <property type="match status" value="1"/>
</dbReference>
<dbReference type="SFLD" id="SFLDG01123">
    <property type="entry name" value="methyltransferase_(Class_B)"/>
    <property type="match status" value="1"/>
</dbReference>
<keyword evidence="5" id="KW-0411">Iron-sulfur</keyword>
<dbReference type="PANTHER" id="PTHR43409">
    <property type="entry name" value="ANAEROBIC MAGNESIUM-PROTOPORPHYRIN IX MONOMETHYL ESTER CYCLASE-RELATED"/>
    <property type="match status" value="1"/>
</dbReference>
<dbReference type="GO" id="GO:0031419">
    <property type="term" value="F:cobalamin binding"/>
    <property type="evidence" value="ECO:0007669"/>
    <property type="project" value="InterPro"/>
</dbReference>
<feature type="domain" description="Radical SAM core" evidence="7">
    <location>
        <begin position="176"/>
        <end position="405"/>
    </location>
</feature>
<dbReference type="OrthoDB" id="9801424at2"/>
<dbReference type="InterPro" id="IPR006638">
    <property type="entry name" value="Elp3/MiaA/NifB-like_rSAM"/>
</dbReference>
<protein>
    <submittedName>
        <fullName evidence="8">DUF4080 domain-containing protein</fullName>
    </submittedName>
</protein>
<dbReference type="InterPro" id="IPR034466">
    <property type="entry name" value="Methyltransferase_Class_B"/>
</dbReference>
<dbReference type="SFLD" id="SFLDS00029">
    <property type="entry name" value="Radical_SAM"/>
    <property type="match status" value="1"/>
</dbReference>
<keyword evidence="2" id="KW-0949">S-adenosyl-L-methionine</keyword>
<proteinExistence type="predicted"/>
<dbReference type="SUPFAM" id="SSF102114">
    <property type="entry name" value="Radical SAM enzymes"/>
    <property type="match status" value="1"/>
</dbReference>
<dbReference type="EMBL" id="WJBD01000022">
    <property type="protein sequence ID" value="MBC3889652.1"/>
    <property type="molecule type" value="Genomic_DNA"/>
</dbReference>
<feature type="domain" description="B12-binding" evidence="6">
    <location>
        <begin position="6"/>
        <end position="137"/>
    </location>
</feature>
<evidence type="ECO:0000256" key="1">
    <source>
        <dbReference type="ARBA" id="ARBA00001966"/>
    </source>
</evidence>
<dbReference type="InterPro" id="IPR006158">
    <property type="entry name" value="Cobalamin-bd"/>
</dbReference>
<organism evidence="8 9">
    <name type="scientific">Acetobacterium paludosum</name>
    <dbReference type="NCBI Taxonomy" id="52693"/>
    <lineage>
        <taxon>Bacteria</taxon>
        <taxon>Bacillati</taxon>
        <taxon>Bacillota</taxon>
        <taxon>Clostridia</taxon>
        <taxon>Eubacteriales</taxon>
        <taxon>Eubacteriaceae</taxon>
        <taxon>Acetobacterium</taxon>
    </lineage>
</organism>
<reference evidence="8" key="1">
    <citation type="submission" date="2019-10" db="EMBL/GenBank/DDBJ databases">
        <authorList>
            <person name="Ross D.E."/>
            <person name="Gulliver D."/>
        </authorList>
    </citation>
    <scope>NUCLEOTIDE SEQUENCE</scope>
    <source>
        <strain evidence="8">DER-2019</strain>
    </source>
</reference>
<dbReference type="InterPro" id="IPR051198">
    <property type="entry name" value="BchE-like"/>
</dbReference>
<evidence type="ECO:0000256" key="3">
    <source>
        <dbReference type="ARBA" id="ARBA00022723"/>
    </source>
</evidence>
<dbReference type="Gene3D" id="3.40.50.280">
    <property type="entry name" value="Cobalamin-binding domain"/>
    <property type="match status" value="1"/>
</dbReference>
<dbReference type="PROSITE" id="PS51332">
    <property type="entry name" value="B12_BINDING"/>
    <property type="match status" value="1"/>
</dbReference>
<dbReference type="InterPro" id="IPR058240">
    <property type="entry name" value="rSAM_sf"/>
</dbReference>
<evidence type="ECO:0000313" key="8">
    <source>
        <dbReference type="EMBL" id="MBC3889652.1"/>
    </source>
</evidence>
<dbReference type="SMART" id="SM00729">
    <property type="entry name" value="Elp3"/>
    <property type="match status" value="1"/>
</dbReference>
<keyword evidence="3" id="KW-0479">Metal-binding</keyword>
<dbReference type="Proteomes" id="UP000616595">
    <property type="component" value="Unassembled WGS sequence"/>
</dbReference>
<accession>A0A923HXY0</accession>
<dbReference type="Pfam" id="PF04055">
    <property type="entry name" value="Radical_SAM"/>
    <property type="match status" value="1"/>
</dbReference>
<sequence>MEVTVKDLVLVAINAKYIHTNLAVRSLKAQLTQFDVEIIELSINDSLHRIVQHLLATESKIYGFSCYIWNMELILKLAEIVKKARPHSKILLGGPEVSFGSQSLLSDYCFVDLIIQGEGETKLGKLLEAGDTENKFHQIPGLCFRNQFGGINTNLDEKPILLDRLSFPYTQEDLPKLENKIIYYETMRGCPFSCSYCLSSTIHGVEMLSLERVIKEIDFFINAGVKQVKLVDRTFNCDMKRAKAIFRHLIFRGGKTNFHFEMTGDLIDDEMVRILKEAPPGLIQFEIGIQSTDPTTLEAIGRKISLTKTEENVQKLLANKNIHIHLDLIAGLPFETYDVFKTSFNRIIALEPDMLQLGFLKCLKGTRIRLEEEIHEYKYTKFPPYEIISNKYISCDELYRLRDIEMLVDRYFNSGSFKRTMSYILKKKLFKSSFDFFESFSYFWTKQGYYDVGKSRDQLFEILLEYFKTCDLGEQLAEWVKFDFLNLGTMKLPEYMKDSAPEREWIFDFLKSPANIARDLPEYINLPAKKIFTKVKFQRFSSEFIHQLTGIAISENNSDRLIIFKEKTYQLLE</sequence>
<dbReference type="GO" id="GO:0051539">
    <property type="term" value="F:4 iron, 4 sulfur cluster binding"/>
    <property type="evidence" value="ECO:0007669"/>
    <property type="project" value="UniProtKB-KW"/>
</dbReference>
<comment type="cofactor">
    <cofactor evidence="1">
        <name>[4Fe-4S] cluster</name>
        <dbReference type="ChEBI" id="CHEBI:49883"/>
    </cofactor>
</comment>
<dbReference type="Pfam" id="PF13311">
    <property type="entry name" value="DUF4080"/>
    <property type="match status" value="1"/>
</dbReference>
<dbReference type="SFLD" id="SFLDG01082">
    <property type="entry name" value="B12-binding_domain_containing"/>
    <property type="match status" value="1"/>
</dbReference>
<evidence type="ECO:0000256" key="4">
    <source>
        <dbReference type="ARBA" id="ARBA00023004"/>
    </source>
</evidence>
<keyword evidence="9" id="KW-1185">Reference proteome</keyword>
<dbReference type="CDD" id="cd01335">
    <property type="entry name" value="Radical_SAM"/>
    <property type="match status" value="1"/>
</dbReference>
<dbReference type="Pfam" id="PF02310">
    <property type="entry name" value="B12-binding"/>
    <property type="match status" value="1"/>
</dbReference>
<dbReference type="GO" id="GO:0005829">
    <property type="term" value="C:cytosol"/>
    <property type="evidence" value="ECO:0007669"/>
    <property type="project" value="TreeGrafter"/>
</dbReference>
<evidence type="ECO:0000313" key="9">
    <source>
        <dbReference type="Proteomes" id="UP000616595"/>
    </source>
</evidence>
<dbReference type="Gene3D" id="3.80.30.20">
    <property type="entry name" value="tm_1862 like domain"/>
    <property type="match status" value="1"/>
</dbReference>
<evidence type="ECO:0000256" key="2">
    <source>
        <dbReference type="ARBA" id="ARBA00022691"/>
    </source>
</evidence>
<dbReference type="InterPro" id="IPR023404">
    <property type="entry name" value="rSAM_horseshoe"/>
</dbReference>
<dbReference type="GO" id="GO:0046872">
    <property type="term" value="F:metal ion binding"/>
    <property type="evidence" value="ECO:0007669"/>
    <property type="project" value="UniProtKB-KW"/>
</dbReference>
<dbReference type="CDD" id="cd02068">
    <property type="entry name" value="radical_SAM_B12_BD"/>
    <property type="match status" value="1"/>
</dbReference>